<evidence type="ECO:0000259" key="9">
    <source>
        <dbReference type="PROSITE" id="PS50026"/>
    </source>
</evidence>
<dbReference type="InterPro" id="IPR000152">
    <property type="entry name" value="EGF-type_Asp/Asn_hydroxyl_site"/>
</dbReference>
<dbReference type="SMART" id="SM00179">
    <property type="entry name" value="EGF_CA"/>
    <property type="match status" value="2"/>
</dbReference>
<dbReference type="CDD" id="cd00054">
    <property type="entry name" value="EGF_CA"/>
    <property type="match status" value="2"/>
</dbReference>
<dbReference type="RefSeq" id="XP_014671059.1">
    <property type="nucleotide sequence ID" value="XM_014815573.1"/>
</dbReference>
<dbReference type="PROSITE" id="PS01186">
    <property type="entry name" value="EGF_2"/>
    <property type="match status" value="1"/>
</dbReference>
<dbReference type="Proteomes" id="UP000695022">
    <property type="component" value="Unplaced"/>
</dbReference>
<sequence length="392" mass="43897">MQVEFAKALIGASNELTFIATFKQQMKNTGSIFSLSEGNTPLLEIQSSGRKNEVRFTYTERGQVHTEVFPVAVTDEQWHRLALSLSGHTITLYIDCEEVARRVLEGPVEKSYGPDVNLWLGQRSAGESLFKGILQDVKIIAKEHAYLLQCPHANAGCPTCGQFNLMQDRMSALESLVENLTQKIMTLEDHIRDLQRCECNRTCRAEGSQKQHGDIWRPNDCETCACENGTVKCVSESCPPLESICTHECQNGGRCVGPNHCQCQIGWSGPTCAKDIDECEDAQIHRCHNNSVCKNTPGWYDCICRDGFRSRWHSNEYGVLCEDINECVNGLDTCDSSAECVNLEGGYMCQCMDDEDCSRDCVIGNMRHHNGARWRMPELCRTCVCTVSLIPL</sequence>
<feature type="domain" description="EGF-like" evidence="9">
    <location>
        <begin position="241"/>
        <end position="273"/>
    </location>
</feature>
<dbReference type="PROSITE" id="PS00022">
    <property type="entry name" value="EGF_1"/>
    <property type="match status" value="1"/>
</dbReference>
<evidence type="ECO:0000313" key="11">
    <source>
        <dbReference type="Proteomes" id="UP000695022"/>
    </source>
</evidence>
<feature type="domain" description="Laminin G" evidence="8">
    <location>
        <begin position="1"/>
        <end position="157"/>
    </location>
</feature>
<dbReference type="GeneID" id="106811854"/>
<dbReference type="InterPro" id="IPR001007">
    <property type="entry name" value="VWF_dom"/>
</dbReference>
<evidence type="ECO:0000259" key="8">
    <source>
        <dbReference type="PROSITE" id="PS50025"/>
    </source>
</evidence>
<keyword evidence="11" id="KW-1185">Reference proteome</keyword>
<dbReference type="PROSITE" id="PS50025">
    <property type="entry name" value="LAM_G_DOMAIN"/>
    <property type="match status" value="1"/>
</dbReference>
<comment type="caution">
    <text evidence="6">Lacks conserved residue(s) required for the propagation of feature annotation.</text>
</comment>
<evidence type="ECO:0000256" key="6">
    <source>
        <dbReference type="PROSITE-ProRule" id="PRU00076"/>
    </source>
</evidence>
<feature type="coiled-coil region" evidence="7">
    <location>
        <begin position="163"/>
        <end position="197"/>
    </location>
</feature>
<evidence type="ECO:0000256" key="3">
    <source>
        <dbReference type="ARBA" id="ARBA00022837"/>
    </source>
</evidence>
<dbReference type="InterPro" id="IPR000742">
    <property type="entry name" value="EGF"/>
</dbReference>
<dbReference type="Pfam" id="PF07645">
    <property type="entry name" value="EGF_CA"/>
    <property type="match status" value="2"/>
</dbReference>
<dbReference type="Gene3D" id="2.10.25.10">
    <property type="entry name" value="Laminin"/>
    <property type="match status" value="3"/>
</dbReference>
<dbReference type="InterPro" id="IPR001791">
    <property type="entry name" value="Laminin_G"/>
</dbReference>
<dbReference type="SMART" id="SM00210">
    <property type="entry name" value="TSPN"/>
    <property type="match status" value="1"/>
</dbReference>
<dbReference type="SUPFAM" id="SSF57603">
    <property type="entry name" value="FnI-like domain"/>
    <property type="match status" value="1"/>
</dbReference>
<evidence type="ECO:0000256" key="2">
    <source>
        <dbReference type="ARBA" id="ARBA00022737"/>
    </source>
</evidence>
<dbReference type="InterPro" id="IPR001881">
    <property type="entry name" value="EGF-like_Ca-bd_dom"/>
</dbReference>
<dbReference type="SUPFAM" id="SSF49899">
    <property type="entry name" value="Concanavalin A-like lectins/glucanases"/>
    <property type="match status" value="1"/>
</dbReference>
<dbReference type="PANTHER" id="PTHR24042">
    <property type="entry name" value="NEL HOMOLOG"/>
    <property type="match status" value="1"/>
</dbReference>
<feature type="domain" description="VWFC" evidence="10">
    <location>
        <begin position="201"/>
        <end position="262"/>
    </location>
</feature>
<accession>A0ABM1EFT8</accession>
<evidence type="ECO:0000259" key="10">
    <source>
        <dbReference type="PROSITE" id="PS50184"/>
    </source>
</evidence>
<dbReference type="PROSITE" id="PS50184">
    <property type="entry name" value="VWFC_2"/>
    <property type="match status" value="1"/>
</dbReference>
<keyword evidence="1 6" id="KW-0245">EGF-like domain</keyword>
<dbReference type="PROSITE" id="PS50026">
    <property type="entry name" value="EGF_3"/>
    <property type="match status" value="3"/>
</dbReference>
<protein>
    <submittedName>
        <fullName evidence="12">Protein kinase C-binding protein NELL2-like</fullName>
    </submittedName>
</protein>
<dbReference type="InterPro" id="IPR051586">
    <property type="entry name" value="PKC-binding_NELL"/>
</dbReference>
<evidence type="ECO:0000256" key="7">
    <source>
        <dbReference type="SAM" id="Coils"/>
    </source>
</evidence>
<dbReference type="InterPro" id="IPR049883">
    <property type="entry name" value="NOTCH1_EGF-like"/>
</dbReference>
<evidence type="ECO:0000256" key="4">
    <source>
        <dbReference type="ARBA" id="ARBA00023157"/>
    </source>
</evidence>
<keyword evidence="3" id="KW-0106">Calcium</keyword>
<evidence type="ECO:0000256" key="5">
    <source>
        <dbReference type="ARBA" id="ARBA00023180"/>
    </source>
</evidence>
<keyword evidence="5" id="KW-0325">Glycoprotein</keyword>
<reference evidence="12" key="1">
    <citation type="submission" date="2025-08" db="UniProtKB">
        <authorList>
            <consortium name="RefSeq"/>
        </authorList>
    </citation>
    <scope>IDENTIFICATION</scope>
</reference>
<dbReference type="InterPro" id="IPR018097">
    <property type="entry name" value="EGF_Ca-bd_CS"/>
</dbReference>
<dbReference type="InterPro" id="IPR013320">
    <property type="entry name" value="ConA-like_dom_sf"/>
</dbReference>
<feature type="disulfide bond" evidence="6">
    <location>
        <begin position="245"/>
        <end position="255"/>
    </location>
</feature>
<dbReference type="PANTHER" id="PTHR24042:SF5">
    <property type="entry name" value="EGF-LIKE CALCIUM-BINDING DOMAIN-CONTAINING PROTEIN"/>
    <property type="match status" value="1"/>
</dbReference>
<dbReference type="PROSITE" id="PS01187">
    <property type="entry name" value="EGF_CA"/>
    <property type="match status" value="2"/>
</dbReference>
<proteinExistence type="predicted"/>
<evidence type="ECO:0000313" key="12">
    <source>
        <dbReference type="RefSeq" id="XP_014671059.1"/>
    </source>
</evidence>
<feature type="domain" description="EGF-like" evidence="9">
    <location>
        <begin position="323"/>
        <end position="358"/>
    </location>
</feature>
<organism evidence="11 12">
    <name type="scientific">Priapulus caudatus</name>
    <name type="common">Priapulid worm</name>
    <dbReference type="NCBI Taxonomy" id="37621"/>
    <lineage>
        <taxon>Eukaryota</taxon>
        <taxon>Metazoa</taxon>
        <taxon>Ecdysozoa</taxon>
        <taxon>Scalidophora</taxon>
        <taxon>Priapulida</taxon>
        <taxon>Priapulimorpha</taxon>
        <taxon>Priapulimorphida</taxon>
        <taxon>Priapulidae</taxon>
        <taxon>Priapulus</taxon>
    </lineage>
</organism>
<dbReference type="InterPro" id="IPR048287">
    <property type="entry name" value="TSPN-like_N"/>
</dbReference>
<dbReference type="Pfam" id="PF13385">
    <property type="entry name" value="Laminin_G_3"/>
    <property type="match status" value="1"/>
</dbReference>
<evidence type="ECO:0000256" key="1">
    <source>
        <dbReference type="ARBA" id="ARBA00022536"/>
    </source>
</evidence>
<feature type="disulfide bond" evidence="6">
    <location>
        <begin position="263"/>
        <end position="272"/>
    </location>
</feature>
<keyword evidence="2" id="KW-0677">Repeat</keyword>
<dbReference type="SMART" id="SM00282">
    <property type="entry name" value="LamG"/>
    <property type="match status" value="1"/>
</dbReference>
<dbReference type="Gene3D" id="2.10.70.10">
    <property type="entry name" value="Complement Module, domain 1"/>
    <property type="match status" value="1"/>
</dbReference>
<name>A0ABM1EFT8_PRICU</name>
<feature type="domain" description="EGF-like" evidence="9">
    <location>
        <begin position="275"/>
        <end position="314"/>
    </location>
</feature>
<dbReference type="Gene3D" id="2.60.120.200">
    <property type="match status" value="1"/>
</dbReference>
<keyword evidence="4 6" id="KW-1015">Disulfide bond</keyword>
<keyword evidence="7" id="KW-0175">Coiled coil</keyword>
<dbReference type="SMART" id="SM00181">
    <property type="entry name" value="EGF"/>
    <property type="match status" value="3"/>
</dbReference>
<gene>
    <name evidence="12" type="primary">LOC106811854</name>
</gene>
<dbReference type="PROSITE" id="PS00010">
    <property type="entry name" value="ASX_HYDROXYL"/>
    <property type="match status" value="2"/>
</dbReference>
<dbReference type="SUPFAM" id="SSF57196">
    <property type="entry name" value="EGF/Laminin"/>
    <property type="match status" value="2"/>
</dbReference>